<dbReference type="InterPro" id="IPR013783">
    <property type="entry name" value="Ig-like_fold"/>
</dbReference>
<dbReference type="Gene3D" id="2.60.40.10">
    <property type="entry name" value="Immunoglobulins"/>
    <property type="match status" value="1"/>
</dbReference>
<dbReference type="EMBL" id="VSZY01000014">
    <property type="protein sequence ID" value="MCU9969341.1"/>
    <property type="molecule type" value="Genomic_DNA"/>
</dbReference>
<dbReference type="AlphaFoldDB" id="A0ABD4TZV1"/>
<dbReference type="SUPFAM" id="SSF51011">
    <property type="entry name" value="Glycosyl hydrolase domain"/>
    <property type="match status" value="1"/>
</dbReference>
<protein>
    <recommendedName>
        <fullName evidence="2">1,4-alpha-D-glucan glucanohydrolase</fullName>
    </recommendedName>
</protein>
<dbReference type="Gene3D" id="2.60.40.1180">
    <property type="entry name" value="Golgi alpha-mannosidase II"/>
    <property type="match status" value="1"/>
</dbReference>
<reference evidence="6 7" key="1">
    <citation type="submission" date="2019-08" db="EMBL/GenBank/DDBJ databases">
        <title>Comparison of rpoB and gyrB Sequences from Mobiluncus Species and Development of a Multiplex PCR Method for Clinical Detection of Mobiluncus curtisii and Mobiluncus mulieris.</title>
        <authorList>
            <person name="Yang L."/>
            <person name="Shen Y."/>
            <person name="Xu G."/>
            <person name="Shu L.-B."/>
            <person name="Hu J."/>
            <person name="Zhang R."/>
            <person name="Wang Y."/>
            <person name="Zhou H.-W."/>
            <person name="Zhang X."/>
        </authorList>
    </citation>
    <scope>NUCLEOTIDE SEQUENCE [LARGE SCALE GENOMIC DNA]</scope>
    <source>
        <strain evidence="6 7">M26</strain>
    </source>
</reference>
<evidence type="ECO:0000259" key="4">
    <source>
        <dbReference type="SMART" id="SM00632"/>
    </source>
</evidence>
<dbReference type="Pfam" id="PF02806">
    <property type="entry name" value="Alpha-amylase_C"/>
    <property type="match status" value="1"/>
</dbReference>
<accession>A0ABD4TZV1</accession>
<feature type="domain" description="Alpha-amylase C-terminal" evidence="4">
    <location>
        <begin position="1"/>
        <end position="70"/>
    </location>
</feature>
<evidence type="ECO:0000256" key="2">
    <source>
        <dbReference type="ARBA" id="ARBA00030238"/>
    </source>
</evidence>
<comment type="similarity">
    <text evidence="1">Belongs to the glycosyl hydrolase 13 family.</text>
</comment>
<organism evidence="6 7">
    <name type="scientific">Mobiluncus mulieris</name>
    <dbReference type="NCBI Taxonomy" id="2052"/>
    <lineage>
        <taxon>Bacteria</taxon>
        <taxon>Bacillati</taxon>
        <taxon>Actinomycetota</taxon>
        <taxon>Actinomycetes</taxon>
        <taxon>Actinomycetales</taxon>
        <taxon>Actinomycetaceae</taxon>
        <taxon>Mobiluncus</taxon>
    </lineage>
</organism>
<dbReference type="InterPro" id="IPR006048">
    <property type="entry name" value="A-amylase/branching_C"/>
</dbReference>
<dbReference type="SMART" id="SM01066">
    <property type="entry name" value="CBM_25"/>
    <property type="match status" value="1"/>
</dbReference>
<proteinExistence type="inferred from homology"/>
<dbReference type="Proteomes" id="UP001209486">
    <property type="component" value="Unassembled WGS sequence"/>
</dbReference>
<dbReference type="SMART" id="SM00632">
    <property type="entry name" value="Aamy_C"/>
    <property type="match status" value="1"/>
</dbReference>
<dbReference type="InterPro" id="IPR005085">
    <property type="entry name" value="CBM25"/>
</dbReference>
<evidence type="ECO:0000259" key="5">
    <source>
        <dbReference type="SMART" id="SM01066"/>
    </source>
</evidence>
<evidence type="ECO:0000313" key="7">
    <source>
        <dbReference type="Proteomes" id="UP001209486"/>
    </source>
</evidence>
<dbReference type="InterPro" id="IPR013780">
    <property type="entry name" value="Glyco_hydro_b"/>
</dbReference>
<sequence>MAFSRSAKGFLAINNEIKDKEVTYKTDLPDGEYCNVYAAGDCSQIVKVEGGQVKTTIPLREAVALYVGATPASHPNGAATDPSDPVYGEEKAEDTLPPDPQVTVYFKPDKGYGKGRYKLHYQKPDGAWTDNFGEKMDKACKGWWKRTITSEGLEFPMVINDGDNHWYNKDNEGGANYDIPPRTDTYITQNYQGYPGVNPCPVKSRTTKVSHAATSADLKQLKTLELTVHYRRDKGDYQDWNL</sequence>
<feature type="region of interest" description="Disordered" evidence="3">
    <location>
        <begin position="71"/>
        <end position="102"/>
    </location>
</feature>
<dbReference type="Pfam" id="PF03423">
    <property type="entry name" value="CBM_25"/>
    <property type="match status" value="1"/>
</dbReference>
<dbReference type="GO" id="GO:0005975">
    <property type="term" value="P:carbohydrate metabolic process"/>
    <property type="evidence" value="ECO:0007669"/>
    <property type="project" value="UniProtKB-ARBA"/>
</dbReference>
<evidence type="ECO:0000313" key="6">
    <source>
        <dbReference type="EMBL" id="MCU9969341.1"/>
    </source>
</evidence>
<dbReference type="InterPro" id="IPR031319">
    <property type="entry name" value="A-amylase_C"/>
</dbReference>
<gene>
    <name evidence="6" type="ORF">FYZ43_08065</name>
</gene>
<evidence type="ECO:0000256" key="1">
    <source>
        <dbReference type="ARBA" id="ARBA00008061"/>
    </source>
</evidence>
<comment type="caution">
    <text evidence="6">The sequence shown here is derived from an EMBL/GenBank/DDBJ whole genome shotgun (WGS) entry which is preliminary data.</text>
</comment>
<evidence type="ECO:0000256" key="3">
    <source>
        <dbReference type="SAM" id="MobiDB-lite"/>
    </source>
</evidence>
<feature type="domain" description="Carbohydrate binding module family 25" evidence="5">
    <location>
        <begin position="99"/>
        <end position="182"/>
    </location>
</feature>
<name>A0ABD4TZV1_9ACTO</name>